<name>A0ABQ7E8N4_BRACR</name>
<dbReference type="Proteomes" id="UP000266723">
    <property type="component" value="Unassembled WGS sequence"/>
</dbReference>
<accession>A0ABQ7E8N4</accession>
<organism evidence="1 2">
    <name type="scientific">Brassica cretica</name>
    <name type="common">Mustard</name>
    <dbReference type="NCBI Taxonomy" id="69181"/>
    <lineage>
        <taxon>Eukaryota</taxon>
        <taxon>Viridiplantae</taxon>
        <taxon>Streptophyta</taxon>
        <taxon>Embryophyta</taxon>
        <taxon>Tracheophyta</taxon>
        <taxon>Spermatophyta</taxon>
        <taxon>Magnoliopsida</taxon>
        <taxon>eudicotyledons</taxon>
        <taxon>Gunneridae</taxon>
        <taxon>Pentapetalae</taxon>
        <taxon>rosids</taxon>
        <taxon>malvids</taxon>
        <taxon>Brassicales</taxon>
        <taxon>Brassicaceae</taxon>
        <taxon>Brassiceae</taxon>
        <taxon>Brassica</taxon>
    </lineage>
</organism>
<protein>
    <submittedName>
        <fullName evidence="1">Uncharacterized protein</fullName>
    </submittedName>
</protein>
<gene>
    <name evidence="1" type="ORF">DY000_02022984</name>
</gene>
<sequence length="68" mass="7708">MGLRELKPIGNSRVRRRVVEVIGDRGTRDGDLGTVTNITKSTYYKGRRRDMKLYVEVAATGEVCYDQS</sequence>
<keyword evidence="2" id="KW-1185">Reference proteome</keyword>
<evidence type="ECO:0000313" key="2">
    <source>
        <dbReference type="Proteomes" id="UP000266723"/>
    </source>
</evidence>
<dbReference type="EMBL" id="QGKV02000299">
    <property type="protein sequence ID" value="KAF3593354.1"/>
    <property type="molecule type" value="Genomic_DNA"/>
</dbReference>
<proteinExistence type="predicted"/>
<comment type="caution">
    <text evidence="1">The sequence shown here is derived from an EMBL/GenBank/DDBJ whole genome shotgun (WGS) entry which is preliminary data.</text>
</comment>
<evidence type="ECO:0000313" key="1">
    <source>
        <dbReference type="EMBL" id="KAF3593354.1"/>
    </source>
</evidence>
<reference evidence="1 2" key="1">
    <citation type="journal article" date="2020" name="BMC Genomics">
        <title>Intraspecific diversification of the crop wild relative Brassica cretica Lam. using demographic model selection.</title>
        <authorList>
            <person name="Kioukis A."/>
            <person name="Michalopoulou V.A."/>
            <person name="Briers L."/>
            <person name="Pirintsos S."/>
            <person name="Studholme D.J."/>
            <person name="Pavlidis P."/>
            <person name="Sarris P.F."/>
        </authorList>
    </citation>
    <scope>NUCLEOTIDE SEQUENCE [LARGE SCALE GENOMIC DNA]</scope>
    <source>
        <strain evidence="2">cv. PFS-1207/04</strain>
    </source>
</reference>